<reference evidence="2" key="1">
    <citation type="submission" date="2020-08" db="EMBL/GenBank/DDBJ databases">
        <title>Plant Genome Project.</title>
        <authorList>
            <person name="Zhang R.-G."/>
        </authorList>
    </citation>
    <scope>NUCLEOTIDE SEQUENCE</scope>
    <source>
        <strain evidence="2">WSP0</strain>
        <tissue evidence="2">Leaf</tissue>
    </source>
</reference>
<dbReference type="PANTHER" id="PTHR12121">
    <property type="entry name" value="CARBON CATABOLITE REPRESSOR PROTEIN 4"/>
    <property type="match status" value="1"/>
</dbReference>
<proteinExistence type="predicted"/>
<dbReference type="Proteomes" id="UP000823749">
    <property type="component" value="Unassembled WGS sequence"/>
</dbReference>
<protein>
    <recommendedName>
        <fullName evidence="4">Endonuclease/exonuclease/phosphatase domain-containing protein</fullName>
    </recommendedName>
</protein>
<evidence type="ECO:0000313" key="2">
    <source>
        <dbReference type="EMBL" id="KAG5512955.1"/>
    </source>
</evidence>
<dbReference type="GO" id="GO:0000175">
    <property type="term" value="F:3'-5'-RNA exonuclease activity"/>
    <property type="evidence" value="ECO:0007669"/>
    <property type="project" value="TreeGrafter"/>
</dbReference>
<keyword evidence="1" id="KW-0175">Coiled coil</keyword>
<evidence type="ECO:0008006" key="4">
    <source>
        <dbReference type="Google" id="ProtNLM"/>
    </source>
</evidence>
<feature type="coiled-coil region" evidence="1">
    <location>
        <begin position="185"/>
        <end position="212"/>
    </location>
</feature>
<dbReference type="SUPFAM" id="SSF56219">
    <property type="entry name" value="DNase I-like"/>
    <property type="match status" value="1"/>
</dbReference>
<dbReference type="InterPro" id="IPR036691">
    <property type="entry name" value="Endo/exonu/phosph_ase_sf"/>
</dbReference>
<organism evidence="2 3">
    <name type="scientific">Rhododendron griersonianum</name>
    <dbReference type="NCBI Taxonomy" id="479676"/>
    <lineage>
        <taxon>Eukaryota</taxon>
        <taxon>Viridiplantae</taxon>
        <taxon>Streptophyta</taxon>
        <taxon>Embryophyta</taxon>
        <taxon>Tracheophyta</taxon>
        <taxon>Spermatophyta</taxon>
        <taxon>Magnoliopsida</taxon>
        <taxon>eudicotyledons</taxon>
        <taxon>Gunneridae</taxon>
        <taxon>Pentapetalae</taxon>
        <taxon>asterids</taxon>
        <taxon>Ericales</taxon>
        <taxon>Ericaceae</taxon>
        <taxon>Ericoideae</taxon>
        <taxon>Rhodoreae</taxon>
        <taxon>Rhododendron</taxon>
    </lineage>
</organism>
<keyword evidence="3" id="KW-1185">Reference proteome</keyword>
<evidence type="ECO:0000256" key="1">
    <source>
        <dbReference type="SAM" id="Coils"/>
    </source>
</evidence>
<dbReference type="PANTHER" id="PTHR12121:SF74">
    <property type="entry name" value="CARBON CATABOLITE REPRESSOR PROTEIN 4 HOMOLOG 5"/>
    <property type="match status" value="1"/>
</dbReference>
<dbReference type="Gene3D" id="3.60.10.10">
    <property type="entry name" value="Endonuclease/exonuclease/phosphatase"/>
    <property type="match status" value="1"/>
</dbReference>
<dbReference type="AlphaFoldDB" id="A0AAV6HP88"/>
<evidence type="ECO:0000313" key="3">
    <source>
        <dbReference type="Proteomes" id="UP000823749"/>
    </source>
</evidence>
<comment type="caution">
    <text evidence="2">The sequence shown here is derived from an EMBL/GenBank/DDBJ whole genome shotgun (WGS) entry which is preliminary data.</text>
</comment>
<gene>
    <name evidence="2" type="ORF">RHGRI_038624</name>
</gene>
<dbReference type="EMBL" id="JACTNZ010000028">
    <property type="protein sequence ID" value="KAG5512955.1"/>
    <property type="molecule type" value="Genomic_DNA"/>
</dbReference>
<accession>A0AAV6HP88</accession>
<name>A0AAV6HP88_9ERIC</name>
<sequence length="363" mass="40325">MPCNPDSPAQPSNPLLRNPIGIVRVLDTLPIGILRQMGGLLSKAYSGPVRVLDTLPIDILRQMGGLLSKVEMWVPKCHRFGPCLCWGRTDASRALLCRTRSAAILCDWALRHLIVGSSNCNVEISSQRLTLSLRQANDVNKRVMSSRVFHKFIVASSASVKTTPKKDEELDGIEDVNGVDENIDHETLAIDVEKLEENAKESGQKIDIMQEVHNLGKETEVDQWKFAIKFVLGANFNFILFRLLVLTFESGPGLSVQAAKTGCKGVLPSSLMLKGQRFTCEKGVNGILLFLKKAHELSQKWGNIPVVLAGDFNSMPQSAMYQFLASAKLDLQLHNRRNISEAICPLEYQPSQHQDKYAARLYS</sequence>
<dbReference type="InterPro" id="IPR050410">
    <property type="entry name" value="CCR4/nocturin_mRNA_transcr"/>
</dbReference>